<comment type="caution">
    <text evidence="1">The sequence shown here is derived from an EMBL/GenBank/DDBJ whole genome shotgun (WGS) entry which is preliminary data.</text>
</comment>
<keyword evidence="2" id="KW-1185">Reference proteome</keyword>
<reference evidence="1" key="1">
    <citation type="journal article" date="2023" name="Nat. Microbiol.">
        <title>Babesia duncani multi-omics identifies virulence factors and drug targets.</title>
        <authorList>
            <person name="Singh P."/>
            <person name="Lonardi S."/>
            <person name="Liang Q."/>
            <person name="Vydyam P."/>
            <person name="Khabirova E."/>
            <person name="Fang T."/>
            <person name="Gihaz S."/>
            <person name="Thekkiniath J."/>
            <person name="Munshi M."/>
            <person name="Abel S."/>
            <person name="Ciampossin L."/>
            <person name="Batugedara G."/>
            <person name="Gupta M."/>
            <person name="Lu X.M."/>
            <person name="Lenz T."/>
            <person name="Chakravarty S."/>
            <person name="Cornillot E."/>
            <person name="Hu Y."/>
            <person name="Ma W."/>
            <person name="Gonzalez L.M."/>
            <person name="Sanchez S."/>
            <person name="Estrada K."/>
            <person name="Sanchez-Flores A."/>
            <person name="Montero E."/>
            <person name="Harb O.S."/>
            <person name="Le Roch K.G."/>
            <person name="Mamoun C.B."/>
        </authorList>
    </citation>
    <scope>NUCLEOTIDE SEQUENCE</scope>
    <source>
        <strain evidence="1">WA1</strain>
    </source>
</reference>
<gene>
    <name evidence="1" type="ORF">BdWA1_000642</name>
</gene>
<proteinExistence type="predicted"/>
<protein>
    <submittedName>
        <fullName evidence="1">Uncharacterized protein</fullName>
    </submittedName>
</protein>
<accession>A0AAD9PMJ5</accession>
<dbReference type="RefSeq" id="XP_067804481.1">
    <property type="nucleotide sequence ID" value="XM_067945690.1"/>
</dbReference>
<dbReference type="AlphaFoldDB" id="A0AAD9PMJ5"/>
<evidence type="ECO:0000313" key="2">
    <source>
        <dbReference type="Proteomes" id="UP001214638"/>
    </source>
</evidence>
<evidence type="ECO:0000313" key="1">
    <source>
        <dbReference type="EMBL" id="KAK2197639.1"/>
    </source>
</evidence>
<dbReference type="GeneID" id="94334940"/>
<dbReference type="Proteomes" id="UP001214638">
    <property type="component" value="Unassembled WGS sequence"/>
</dbReference>
<dbReference type="KEGG" id="bdw:94334940"/>
<dbReference type="EMBL" id="JALLKP010000001">
    <property type="protein sequence ID" value="KAK2197639.1"/>
    <property type="molecule type" value="Genomic_DNA"/>
</dbReference>
<sequence>MTISKLKSTRESTSKMLFNFSTVSSIKNINIIVPDTIKVMNSDNNKAIGIKSPCTKFVVYLINTFNIPYCLICRYFEM</sequence>
<name>A0AAD9PMJ5_9APIC</name>
<organism evidence="1 2">
    <name type="scientific">Babesia duncani</name>
    <dbReference type="NCBI Taxonomy" id="323732"/>
    <lineage>
        <taxon>Eukaryota</taxon>
        <taxon>Sar</taxon>
        <taxon>Alveolata</taxon>
        <taxon>Apicomplexa</taxon>
        <taxon>Aconoidasida</taxon>
        <taxon>Piroplasmida</taxon>
        <taxon>Babesiidae</taxon>
        <taxon>Babesia</taxon>
    </lineage>
</organism>